<evidence type="ECO:0000256" key="7">
    <source>
        <dbReference type="ARBA" id="ARBA00023209"/>
    </source>
</evidence>
<organism evidence="14 15">
    <name type="scientific">Pinctada imbricata</name>
    <name type="common">Atlantic pearl-oyster</name>
    <name type="synonym">Pinctada martensii</name>
    <dbReference type="NCBI Taxonomy" id="66713"/>
    <lineage>
        <taxon>Eukaryota</taxon>
        <taxon>Metazoa</taxon>
        <taxon>Spiralia</taxon>
        <taxon>Lophotrochozoa</taxon>
        <taxon>Mollusca</taxon>
        <taxon>Bivalvia</taxon>
        <taxon>Autobranchia</taxon>
        <taxon>Pteriomorphia</taxon>
        <taxon>Pterioida</taxon>
        <taxon>Pterioidea</taxon>
        <taxon>Pteriidae</taxon>
        <taxon>Pinctada</taxon>
    </lineage>
</organism>
<evidence type="ECO:0000256" key="12">
    <source>
        <dbReference type="SAM" id="MobiDB-lite"/>
    </source>
</evidence>
<keyword evidence="5" id="KW-0548">Nucleotidyltransferase</keyword>
<evidence type="ECO:0000256" key="3">
    <source>
        <dbReference type="ARBA" id="ARBA00022516"/>
    </source>
</evidence>
<gene>
    <name evidence="14" type="ORF">FSP39_015551</name>
</gene>
<dbReference type="FunFam" id="3.40.50.620:FF:000108">
    <property type="entry name" value="Ethanolamine-phosphate cytidylyltransferase isoform 2"/>
    <property type="match status" value="1"/>
</dbReference>
<proteinExistence type="inferred from homology"/>
<accession>A0AA89BR24</accession>
<keyword evidence="6" id="KW-0443">Lipid metabolism</keyword>
<dbReference type="CDD" id="cd02173">
    <property type="entry name" value="ECT"/>
    <property type="match status" value="1"/>
</dbReference>
<evidence type="ECO:0000256" key="1">
    <source>
        <dbReference type="ARBA" id="ARBA00005189"/>
    </source>
</evidence>
<dbReference type="InterPro" id="IPR004821">
    <property type="entry name" value="Cyt_trans-like"/>
</dbReference>
<dbReference type="GO" id="GO:0006646">
    <property type="term" value="P:phosphatidylethanolamine biosynthetic process"/>
    <property type="evidence" value="ECO:0007669"/>
    <property type="project" value="InterPro"/>
</dbReference>
<dbReference type="GO" id="GO:0004306">
    <property type="term" value="F:ethanolamine-phosphate cytidylyltransferase activity"/>
    <property type="evidence" value="ECO:0007669"/>
    <property type="project" value="UniProtKB-EC"/>
</dbReference>
<dbReference type="EC" id="2.7.7.14" evidence="10"/>
<evidence type="ECO:0000256" key="8">
    <source>
        <dbReference type="ARBA" id="ARBA00023264"/>
    </source>
</evidence>
<keyword evidence="7" id="KW-0594">Phospholipid biosynthesis</keyword>
<reference evidence="14" key="1">
    <citation type="submission" date="2019-08" db="EMBL/GenBank/DDBJ databases">
        <title>The improved chromosome-level genome for the pearl oyster Pinctada fucata martensii using PacBio sequencing and Hi-C.</title>
        <authorList>
            <person name="Zheng Z."/>
        </authorList>
    </citation>
    <scope>NUCLEOTIDE SEQUENCE</scope>
    <source>
        <strain evidence="14">ZZ-2019</strain>
        <tissue evidence="14">Adductor muscle</tissue>
    </source>
</reference>
<sequence length="548" mass="61627">MNVDKKKGGDLQQDPVAASTVKHQNTRCKNTKDEYSTRRKRDTRHVNIKHKRLHINRRDQWVTGADFGRPSVTQVANGVVILDYVRTTLSLLQLPRGLEEQPADGVVRKIRLWGLNLRGDKSTLGEEKSFLLLNVGDGKVTVVTEGNLKGGSEQYESETRIRNKSVLSLHFNRSDMATKRTIDQSASASDMESEKKQKQVRVWVDGCFDMVHFGHANAIRQAKKMGDYLLVGVHSDEEISKHKGPPVFNEHERYKMVRAIKWVDEVIEEAPYVTTLETLDKYNADFCVHGDDITTTADGQDTYHIVKGAGRYKECKRTAGVSTTDLVGRMLLVTKTHHQRDDPQVDKTNVGEIGSNQAAASPWTGVSQFLPTSNKIIQFAEGRDPLPGDRIVYVTGAFDMFHILNAKQEGDFVIVGLHSDSEVNRYKGSNFPIMNLHERVLSVLACKYVSEVVIGAPYAVTGELMDHFKVDIVCHGQTHIMPDIDGNDPYAEPKRRGKFKLLDSGNHLTTQMIIERIIAHRLEYESRNKKKQAKENAIISSLKGDQKA</sequence>
<evidence type="ECO:0000259" key="13">
    <source>
        <dbReference type="Pfam" id="PF01467"/>
    </source>
</evidence>
<evidence type="ECO:0000256" key="11">
    <source>
        <dbReference type="ARBA" id="ARBA00031473"/>
    </source>
</evidence>
<evidence type="ECO:0000313" key="15">
    <source>
        <dbReference type="Proteomes" id="UP001186944"/>
    </source>
</evidence>
<dbReference type="InterPro" id="IPR044608">
    <property type="entry name" value="Ect1/PCYT2"/>
</dbReference>
<evidence type="ECO:0000256" key="2">
    <source>
        <dbReference type="ARBA" id="ARBA00010101"/>
    </source>
</evidence>
<dbReference type="NCBIfam" id="TIGR00125">
    <property type="entry name" value="cyt_tran_rel"/>
    <property type="match status" value="2"/>
</dbReference>
<keyword evidence="4" id="KW-0808">Transferase</keyword>
<evidence type="ECO:0000313" key="14">
    <source>
        <dbReference type="EMBL" id="KAK3090896.1"/>
    </source>
</evidence>
<evidence type="ECO:0000256" key="10">
    <source>
        <dbReference type="ARBA" id="ARBA00024221"/>
    </source>
</evidence>
<feature type="region of interest" description="Disordered" evidence="12">
    <location>
        <begin position="1"/>
        <end position="38"/>
    </location>
</feature>
<evidence type="ECO:0000256" key="5">
    <source>
        <dbReference type="ARBA" id="ARBA00022695"/>
    </source>
</evidence>
<name>A0AA89BR24_PINIB</name>
<comment type="caution">
    <text evidence="14">The sequence shown here is derived from an EMBL/GenBank/DDBJ whole genome shotgun (WGS) entry which is preliminary data.</text>
</comment>
<dbReference type="PANTHER" id="PTHR45780:SF2">
    <property type="entry name" value="ETHANOLAMINE-PHOSPHATE CYTIDYLYLTRANSFERASE"/>
    <property type="match status" value="1"/>
</dbReference>
<dbReference type="Proteomes" id="UP001186944">
    <property type="component" value="Unassembled WGS sequence"/>
</dbReference>
<dbReference type="GO" id="GO:0005737">
    <property type="term" value="C:cytoplasm"/>
    <property type="evidence" value="ECO:0007669"/>
    <property type="project" value="TreeGrafter"/>
</dbReference>
<keyword evidence="8" id="KW-1208">Phospholipid metabolism</keyword>
<keyword evidence="3" id="KW-0444">Lipid biosynthesis</keyword>
<dbReference type="Pfam" id="PF01467">
    <property type="entry name" value="CTP_transf_like"/>
    <property type="match status" value="2"/>
</dbReference>
<dbReference type="AlphaFoldDB" id="A0AA89BR24"/>
<evidence type="ECO:0000256" key="6">
    <source>
        <dbReference type="ARBA" id="ARBA00023098"/>
    </source>
</evidence>
<dbReference type="InterPro" id="IPR014729">
    <property type="entry name" value="Rossmann-like_a/b/a_fold"/>
</dbReference>
<comment type="pathway">
    <text evidence="1">Lipid metabolism.</text>
</comment>
<dbReference type="Gene3D" id="3.40.50.620">
    <property type="entry name" value="HUPs"/>
    <property type="match status" value="2"/>
</dbReference>
<feature type="domain" description="Cytidyltransferase-like" evidence="13">
    <location>
        <begin position="394"/>
        <end position="480"/>
    </location>
</feature>
<protein>
    <recommendedName>
        <fullName evidence="10">ethanolamine-phosphate cytidylyltransferase</fullName>
        <ecNumber evidence="10">2.7.7.14</ecNumber>
    </recommendedName>
    <alternativeName>
        <fullName evidence="11">CTP:phosphoethanolamine cytidylyltransferase</fullName>
    </alternativeName>
</protein>
<dbReference type="SUPFAM" id="SSF52374">
    <property type="entry name" value="Nucleotidylyl transferase"/>
    <property type="match status" value="2"/>
</dbReference>
<dbReference type="CDD" id="cd02174">
    <property type="entry name" value="CCT"/>
    <property type="match status" value="1"/>
</dbReference>
<dbReference type="PANTHER" id="PTHR45780">
    <property type="entry name" value="ETHANOLAMINE-PHOSPHATE CYTIDYLYLTRANSFERASE"/>
    <property type="match status" value="1"/>
</dbReference>
<comment type="similarity">
    <text evidence="2">Belongs to the cytidylyltransferase family.</text>
</comment>
<keyword evidence="15" id="KW-1185">Reference proteome</keyword>
<dbReference type="EMBL" id="VSWD01000010">
    <property type="protein sequence ID" value="KAK3090896.1"/>
    <property type="molecule type" value="Genomic_DNA"/>
</dbReference>
<evidence type="ECO:0000256" key="9">
    <source>
        <dbReference type="ARBA" id="ARBA00024191"/>
    </source>
</evidence>
<feature type="domain" description="Cytidyltransferase-like" evidence="13">
    <location>
        <begin position="204"/>
        <end position="327"/>
    </location>
</feature>
<dbReference type="InterPro" id="IPR041723">
    <property type="entry name" value="CCT"/>
</dbReference>
<evidence type="ECO:0000256" key="4">
    <source>
        <dbReference type="ARBA" id="ARBA00022679"/>
    </source>
</evidence>
<comment type="pathway">
    <text evidence="9">Phospholipid metabolism; phosphatidylethanolamine biosynthesis; phosphatidylethanolamine from ethanolamine: step 2/3.</text>
</comment>